<dbReference type="PANTHER" id="PTHR47495">
    <property type="entry name" value="ALDEHYDE DEHYDROGENASE"/>
    <property type="match status" value="1"/>
</dbReference>
<gene>
    <name evidence="1" type="ORF">A4W93_20915</name>
</gene>
<dbReference type="STRING" id="946333.A4W93_20915"/>
<dbReference type="KEGG" id="rgu:A4W93_20915"/>
<keyword evidence="2" id="KW-1185">Reference proteome</keyword>
<dbReference type="GO" id="GO:0016491">
    <property type="term" value="F:oxidoreductase activity"/>
    <property type="evidence" value="ECO:0007669"/>
    <property type="project" value="InterPro"/>
</dbReference>
<dbReference type="InterPro" id="IPR037165">
    <property type="entry name" value="AldOxase/xan_DH_Mopterin-bd_sf"/>
</dbReference>
<sequence length="206" mass="22136">MIELNLPAGLAPAEPAPSPWNRLRRLLRTASPAVPRATWAECRIDAAARAAWRDPVQFRREHLPPQSRGRRVLDEAARRSGWAGLAPQGVWRGVAMAEQDGVWVALVAEVSSARDVHRLVAAVDCGPVIDLDQARQDVMRGLRAGLQSAGVDPDTVRLDVVWVVSDAACSGREQAVAAAVAPVLANAWSALRAGRARERALQSAAE</sequence>
<dbReference type="Proteomes" id="UP000193427">
    <property type="component" value="Chromosome"/>
</dbReference>
<dbReference type="AlphaFoldDB" id="A0A1W6LD64"/>
<evidence type="ECO:0000313" key="1">
    <source>
        <dbReference type="EMBL" id="ARN22163.1"/>
    </source>
</evidence>
<accession>A0A1W6LD64</accession>
<dbReference type="EMBL" id="CP015118">
    <property type="protein sequence ID" value="ARN22163.1"/>
    <property type="molecule type" value="Genomic_DNA"/>
</dbReference>
<proteinExistence type="predicted"/>
<dbReference type="OrthoDB" id="6073217at2"/>
<name>A0A1W6LD64_9BURK</name>
<dbReference type="PANTHER" id="PTHR47495:SF2">
    <property type="entry name" value="ALDEHYDE DEHYDROGENASE"/>
    <property type="match status" value="1"/>
</dbReference>
<protein>
    <submittedName>
        <fullName evidence="1">Uncharacterized protein</fullName>
    </submittedName>
</protein>
<dbReference type="RefSeq" id="WP_085752461.1">
    <property type="nucleotide sequence ID" value="NZ_BSPR01000006.1"/>
</dbReference>
<organism evidence="1 2">
    <name type="scientific">Piscinibacter gummiphilus</name>
    <dbReference type="NCBI Taxonomy" id="946333"/>
    <lineage>
        <taxon>Bacteria</taxon>
        <taxon>Pseudomonadati</taxon>
        <taxon>Pseudomonadota</taxon>
        <taxon>Betaproteobacteria</taxon>
        <taxon>Burkholderiales</taxon>
        <taxon>Sphaerotilaceae</taxon>
        <taxon>Piscinibacter</taxon>
    </lineage>
</organism>
<dbReference type="InterPro" id="IPR052516">
    <property type="entry name" value="N-heterocyclic_Hydroxylase"/>
</dbReference>
<evidence type="ECO:0000313" key="2">
    <source>
        <dbReference type="Proteomes" id="UP000193427"/>
    </source>
</evidence>
<reference evidence="1 2" key="1">
    <citation type="submission" date="2016-04" db="EMBL/GenBank/DDBJ databases">
        <title>Complete genome sequence of natural rubber-degrading, novel Gram-negative bacterium, Rhizobacter gummiphilus strain NS21.</title>
        <authorList>
            <person name="Tabata M."/>
            <person name="Kasai D."/>
            <person name="Fukuda M."/>
        </authorList>
    </citation>
    <scope>NUCLEOTIDE SEQUENCE [LARGE SCALE GENOMIC DNA]</scope>
    <source>
        <strain evidence="1 2">NS21</strain>
    </source>
</reference>
<dbReference type="SUPFAM" id="SSF56003">
    <property type="entry name" value="Molybdenum cofactor-binding domain"/>
    <property type="match status" value="1"/>
</dbReference>
<dbReference type="Gene3D" id="3.30.365.10">
    <property type="entry name" value="Aldehyde oxidase/xanthine dehydrogenase, molybdopterin binding domain"/>
    <property type="match status" value="1"/>
</dbReference>